<protein>
    <submittedName>
        <fullName evidence="6">Serine/threonine-protein kinase</fullName>
        <ecNumber evidence="6">2.7.11.1</ecNumber>
    </submittedName>
</protein>
<dbReference type="SUPFAM" id="SSF56112">
    <property type="entry name" value="Protein kinase-like (PK-like)"/>
    <property type="match status" value="1"/>
</dbReference>
<organism evidence="6 7">
    <name type="scientific">Actinomadura sediminis</name>
    <dbReference type="NCBI Taxonomy" id="1038904"/>
    <lineage>
        <taxon>Bacteria</taxon>
        <taxon>Bacillati</taxon>
        <taxon>Actinomycetota</taxon>
        <taxon>Actinomycetes</taxon>
        <taxon>Streptosporangiales</taxon>
        <taxon>Thermomonosporaceae</taxon>
        <taxon>Actinomadura</taxon>
    </lineage>
</organism>
<name>A0ABW3EQB3_9ACTN</name>
<keyword evidence="4" id="KW-0067">ATP-binding</keyword>
<dbReference type="PROSITE" id="PS50011">
    <property type="entry name" value="PROTEIN_KINASE_DOM"/>
    <property type="match status" value="1"/>
</dbReference>
<dbReference type="Gene3D" id="3.30.200.20">
    <property type="entry name" value="Phosphorylase Kinase, domain 1"/>
    <property type="match status" value="1"/>
</dbReference>
<feature type="domain" description="Protein kinase" evidence="5">
    <location>
        <begin position="10"/>
        <end position="259"/>
    </location>
</feature>
<proteinExistence type="predicted"/>
<dbReference type="GO" id="GO:0004674">
    <property type="term" value="F:protein serine/threonine kinase activity"/>
    <property type="evidence" value="ECO:0007669"/>
    <property type="project" value="UniProtKB-EC"/>
</dbReference>
<dbReference type="RefSeq" id="WP_378297731.1">
    <property type="nucleotide sequence ID" value="NZ_JBHTJA010000013.1"/>
</dbReference>
<evidence type="ECO:0000256" key="4">
    <source>
        <dbReference type="ARBA" id="ARBA00022840"/>
    </source>
</evidence>
<dbReference type="EC" id="2.7.11.1" evidence="6"/>
<dbReference type="Pfam" id="PF00069">
    <property type="entry name" value="Pkinase"/>
    <property type="match status" value="1"/>
</dbReference>
<accession>A0ABW3EQB3</accession>
<dbReference type="Proteomes" id="UP001596972">
    <property type="component" value="Unassembled WGS sequence"/>
</dbReference>
<dbReference type="InterPro" id="IPR000719">
    <property type="entry name" value="Prot_kinase_dom"/>
</dbReference>
<keyword evidence="7" id="KW-1185">Reference proteome</keyword>
<dbReference type="CDD" id="cd14014">
    <property type="entry name" value="STKc_PknB_like"/>
    <property type="match status" value="1"/>
</dbReference>
<dbReference type="PROSITE" id="PS00108">
    <property type="entry name" value="PROTEIN_KINASE_ST"/>
    <property type="match status" value="1"/>
</dbReference>
<evidence type="ECO:0000313" key="6">
    <source>
        <dbReference type="EMBL" id="MFD0900734.1"/>
    </source>
</evidence>
<evidence type="ECO:0000259" key="5">
    <source>
        <dbReference type="PROSITE" id="PS50011"/>
    </source>
</evidence>
<evidence type="ECO:0000256" key="3">
    <source>
        <dbReference type="ARBA" id="ARBA00022777"/>
    </source>
</evidence>
<dbReference type="InterPro" id="IPR011009">
    <property type="entry name" value="Kinase-like_dom_sf"/>
</dbReference>
<gene>
    <name evidence="6" type="ORF">ACFQ11_10060</name>
</gene>
<dbReference type="PANTHER" id="PTHR43289">
    <property type="entry name" value="MITOGEN-ACTIVATED PROTEIN KINASE KINASE KINASE 20-RELATED"/>
    <property type="match status" value="1"/>
</dbReference>
<dbReference type="Gene3D" id="1.10.510.10">
    <property type="entry name" value="Transferase(Phosphotransferase) domain 1"/>
    <property type="match status" value="1"/>
</dbReference>
<comment type="caution">
    <text evidence="6">The sequence shown here is derived from an EMBL/GenBank/DDBJ whole genome shotgun (WGS) entry which is preliminary data.</text>
</comment>
<evidence type="ECO:0000313" key="7">
    <source>
        <dbReference type="Proteomes" id="UP001596972"/>
    </source>
</evidence>
<dbReference type="InterPro" id="IPR008271">
    <property type="entry name" value="Ser/Thr_kinase_AS"/>
</dbReference>
<evidence type="ECO:0000256" key="1">
    <source>
        <dbReference type="ARBA" id="ARBA00022679"/>
    </source>
</evidence>
<dbReference type="PANTHER" id="PTHR43289:SF34">
    <property type="entry name" value="SERINE_THREONINE-PROTEIN KINASE YBDM-RELATED"/>
    <property type="match status" value="1"/>
</dbReference>
<sequence length="595" mass="61940">MPHGWSLPGYVEVAELGAGAQGQVVLARHEAGGIPVAIKYLAPALLADAAARDTFRREADVLRRVTDPHVAQLLYYVEWPEGAAIIMEAVPGRSLRRVLDERSEPLAPEGALTVLKGSLLGLAAAHGAGVVHRDYKPANVLVQDDGQSKLIDFGIAVLSGQGDKSGTPAYMAPEQWNGEPATPATDIYAATCVFVECVTGKKPFQGTTIDELRTKHIEKRPSLDRVPEPLHPLIERGMAKDPSERIWNAVEFVDELEAIAVRTYGPDWERRGIIALGALAALVGTAVPLTLFGGALLAPGASGVGAGVGTGAAASSAAGQAASAGYVQGAATADVVAKAAGSTSKGFLAKVGGGKGIAGIGTAGAGAVIAGWLFWPSPPDAGGVSHGAVHGYFTKPGVLVGLPNMPASETPWMDLKLSVTPAKAKPGTQVRVVVQFRARTPWGGAYLPDGRRQCYGENSNRPDVEREYTFGFGGGHVESDGDESTTILAFYPSPPAKRDKPPKNTNAITIPAISKVAGEAQPYVPAQCAYMSKWTETRTVTLPGPKRLPPGRYLVGPSVPVQLGDTTLEGEPIAPEAAGAVTEGRLPVLEVLEDG</sequence>
<keyword evidence="2" id="KW-0547">Nucleotide-binding</keyword>
<evidence type="ECO:0000256" key="2">
    <source>
        <dbReference type="ARBA" id="ARBA00022741"/>
    </source>
</evidence>
<keyword evidence="3 6" id="KW-0418">Kinase</keyword>
<dbReference type="EMBL" id="JBHTJA010000013">
    <property type="protein sequence ID" value="MFD0900734.1"/>
    <property type="molecule type" value="Genomic_DNA"/>
</dbReference>
<keyword evidence="1 6" id="KW-0808">Transferase</keyword>
<reference evidence="7" key="1">
    <citation type="journal article" date="2019" name="Int. J. Syst. Evol. Microbiol.">
        <title>The Global Catalogue of Microorganisms (GCM) 10K type strain sequencing project: providing services to taxonomists for standard genome sequencing and annotation.</title>
        <authorList>
            <consortium name="The Broad Institute Genomics Platform"/>
            <consortium name="The Broad Institute Genome Sequencing Center for Infectious Disease"/>
            <person name="Wu L."/>
            <person name="Ma J."/>
        </authorList>
    </citation>
    <scope>NUCLEOTIDE SEQUENCE [LARGE SCALE GENOMIC DNA]</scope>
    <source>
        <strain evidence="7">JCM 31202</strain>
    </source>
</reference>